<evidence type="ECO:0000313" key="2">
    <source>
        <dbReference type="Proteomes" id="UP000765509"/>
    </source>
</evidence>
<name>A0A9Q3F6M6_9BASI</name>
<comment type="caution">
    <text evidence="1">The sequence shown here is derived from an EMBL/GenBank/DDBJ whole genome shotgun (WGS) entry which is preliminary data.</text>
</comment>
<organism evidence="1 2">
    <name type="scientific">Austropuccinia psidii MF-1</name>
    <dbReference type="NCBI Taxonomy" id="1389203"/>
    <lineage>
        <taxon>Eukaryota</taxon>
        <taxon>Fungi</taxon>
        <taxon>Dikarya</taxon>
        <taxon>Basidiomycota</taxon>
        <taxon>Pucciniomycotina</taxon>
        <taxon>Pucciniomycetes</taxon>
        <taxon>Pucciniales</taxon>
        <taxon>Sphaerophragmiaceae</taxon>
        <taxon>Austropuccinia</taxon>
    </lineage>
</organism>
<dbReference type="Proteomes" id="UP000765509">
    <property type="component" value="Unassembled WGS sequence"/>
</dbReference>
<dbReference type="EMBL" id="AVOT02037048">
    <property type="protein sequence ID" value="MBW0531680.1"/>
    <property type="molecule type" value="Genomic_DNA"/>
</dbReference>
<reference evidence="1" key="1">
    <citation type="submission" date="2021-03" db="EMBL/GenBank/DDBJ databases">
        <title>Draft genome sequence of rust myrtle Austropuccinia psidii MF-1, a brazilian biotype.</title>
        <authorList>
            <person name="Quecine M.C."/>
            <person name="Pachon D.M.R."/>
            <person name="Bonatelli M.L."/>
            <person name="Correr F.H."/>
            <person name="Franceschini L.M."/>
            <person name="Leite T.F."/>
            <person name="Margarido G.R.A."/>
            <person name="Almeida C.A."/>
            <person name="Ferrarezi J.A."/>
            <person name="Labate C.A."/>
        </authorList>
    </citation>
    <scope>NUCLEOTIDE SEQUENCE</scope>
    <source>
        <strain evidence="1">MF-1</strain>
    </source>
</reference>
<sequence>MEYIITRTRIGKTWTSTPIESKMVAKLSRDEKRPERTVLKCHKSGSTSHLANTCTKKTKINEVQIIEKAQYTAEKEESGQDSALSEETPGKDYSIQDITAFFEVTEAHTRLPQYNKDCYNLINIQDARRCKTKPAKGKGYTAGESCIT</sequence>
<keyword evidence="2" id="KW-1185">Reference proteome</keyword>
<accession>A0A9Q3F6M6</accession>
<evidence type="ECO:0000313" key="1">
    <source>
        <dbReference type="EMBL" id="MBW0531680.1"/>
    </source>
</evidence>
<protein>
    <submittedName>
        <fullName evidence="1">Uncharacterized protein</fullName>
    </submittedName>
</protein>
<proteinExistence type="predicted"/>
<gene>
    <name evidence="1" type="ORF">O181_071395</name>
</gene>
<dbReference type="AlphaFoldDB" id="A0A9Q3F6M6"/>